<dbReference type="PANTHER" id="PTHR48100">
    <property type="entry name" value="BROAD-SPECIFICITY PHOSPHATASE YOR283W-RELATED"/>
    <property type="match status" value="1"/>
</dbReference>
<evidence type="ECO:0000313" key="4">
    <source>
        <dbReference type="EMBL" id="RUQ81857.1"/>
    </source>
</evidence>
<dbReference type="RefSeq" id="WP_106562189.1">
    <property type="nucleotide sequence ID" value="NZ_PYAU01000001.1"/>
</dbReference>
<evidence type="ECO:0000256" key="1">
    <source>
        <dbReference type="PIRSR" id="PIRSR613078-1"/>
    </source>
</evidence>
<sequence>MPIALIRHGQTDWNAALRIQGSTDVPLNDTGRAQAGSIIDRLDASQWDIVVSSPLSRARETAEILAAGLGLELGPSIPELVERGYGEAEGATAEKVRENWPDRQYPGMELETEVQARGAAALAAIEDRFPGRNVLAVSHGTLIRLTVGFVTGTVVGPLPNTAIVELDHVDDEWILVDAELTVEGVEAATRIGHPSPAAR</sequence>
<dbReference type="CDD" id="cd07067">
    <property type="entry name" value="HP_PGM_like"/>
    <property type="match status" value="1"/>
</dbReference>
<keyword evidence="6" id="KW-1185">Reference proteome</keyword>
<reference evidence="3 5" key="1">
    <citation type="submission" date="2018-03" db="EMBL/GenBank/DDBJ databases">
        <title>Genomic Encyclopedia of Archaeal and Bacterial Type Strains, Phase II (KMG-II): from individual species to whole genera.</title>
        <authorList>
            <person name="Goeker M."/>
        </authorList>
    </citation>
    <scope>NUCLEOTIDE SEQUENCE [LARGE SCALE GENOMIC DNA]</scope>
    <source>
        <strain evidence="3 5">DSM 21548</strain>
    </source>
</reference>
<comment type="caution">
    <text evidence="3">The sequence shown here is derived from an EMBL/GenBank/DDBJ whole genome shotgun (WGS) entry which is preliminary data.</text>
</comment>
<dbReference type="Pfam" id="PF00300">
    <property type="entry name" value="His_Phos_1"/>
    <property type="match status" value="1"/>
</dbReference>
<dbReference type="PANTHER" id="PTHR48100:SF59">
    <property type="entry name" value="ADENOSYLCOBALAMIN_ALPHA-RIBAZOLE PHOSPHATASE"/>
    <property type="match status" value="1"/>
</dbReference>
<dbReference type="PROSITE" id="PS00175">
    <property type="entry name" value="PG_MUTASE"/>
    <property type="match status" value="1"/>
</dbReference>
<dbReference type="InterPro" id="IPR050275">
    <property type="entry name" value="PGM_Phosphatase"/>
</dbReference>
<dbReference type="EMBL" id="RZGY01000005">
    <property type="protein sequence ID" value="RUQ81857.1"/>
    <property type="molecule type" value="Genomic_DNA"/>
</dbReference>
<dbReference type="GO" id="GO:0016791">
    <property type="term" value="F:phosphatase activity"/>
    <property type="evidence" value="ECO:0007669"/>
    <property type="project" value="TreeGrafter"/>
</dbReference>
<feature type="active site" description="Tele-phosphohistidine intermediate" evidence="1">
    <location>
        <position position="8"/>
    </location>
</feature>
<dbReference type="Gene3D" id="3.40.50.1240">
    <property type="entry name" value="Phosphoglycerate mutase-like"/>
    <property type="match status" value="1"/>
</dbReference>
<dbReference type="GO" id="GO:0005737">
    <property type="term" value="C:cytoplasm"/>
    <property type="evidence" value="ECO:0007669"/>
    <property type="project" value="TreeGrafter"/>
</dbReference>
<feature type="binding site" evidence="2">
    <location>
        <begin position="82"/>
        <end position="85"/>
    </location>
    <ligand>
        <name>substrate</name>
    </ligand>
</feature>
<evidence type="ECO:0000313" key="3">
    <source>
        <dbReference type="EMBL" id="PSL36984.1"/>
    </source>
</evidence>
<gene>
    <name evidence="3" type="ORF">CLV49_0587</name>
    <name evidence="4" type="ORF">ELQ93_17680</name>
</gene>
<dbReference type="InterPro" id="IPR029033">
    <property type="entry name" value="His_PPase_superfam"/>
</dbReference>
<evidence type="ECO:0000256" key="2">
    <source>
        <dbReference type="PIRSR" id="PIRSR613078-2"/>
    </source>
</evidence>
<name>A0A2P8GSQ2_9MICO</name>
<accession>A0A2P8GSQ2</accession>
<feature type="active site" description="Proton donor/acceptor" evidence="1">
    <location>
        <position position="82"/>
    </location>
</feature>
<dbReference type="EMBL" id="PYAU01000001">
    <property type="protein sequence ID" value="PSL36984.1"/>
    <property type="molecule type" value="Genomic_DNA"/>
</dbReference>
<dbReference type="InterPro" id="IPR013078">
    <property type="entry name" value="His_Pase_superF_clade-1"/>
</dbReference>
<evidence type="ECO:0000313" key="6">
    <source>
        <dbReference type="Proteomes" id="UP000268291"/>
    </source>
</evidence>
<organism evidence="3 5">
    <name type="scientific">Labedella gwakjiensis</name>
    <dbReference type="NCBI Taxonomy" id="390269"/>
    <lineage>
        <taxon>Bacteria</taxon>
        <taxon>Bacillati</taxon>
        <taxon>Actinomycetota</taxon>
        <taxon>Actinomycetes</taxon>
        <taxon>Micrococcales</taxon>
        <taxon>Microbacteriaceae</taxon>
        <taxon>Labedella</taxon>
    </lineage>
</organism>
<dbReference type="OrthoDB" id="4697614at2"/>
<dbReference type="Proteomes" id="UP000268291">
    <property type="component" value="Unassembled WGS sequence"/>
</dbReference>
<dbReference type="SUPFAM" id="SSF53254">
    <property type="entry name" value="Phosphoglycerate mutase-like"/>
    <property type="match status" value="1"/>
</dbReference>
<reference evidence="4 6" key="2">
    <citation type="submission" date="2018-12" db="EMBL/GenBank/DDBJ databases">
        <authorList>
            <person name="hu s."/>
            <person name="Xu Y."/>
            <person name="Xu B."/>
            <person name="Li F."/>
        </authorList>
    </citation>
    <scope>NUCLEOTIDE SEQUENCE [LARGE SCALE GENOMIC DNA]</scope>
    <source>
        <strain evidence="4 6">KSW2-17</strain>
    </source>
</reference>
<protein>
    <submittedName>
        <fullName evidence="4">Histidine phosphatase family protein</fullName>
    </submittedName>
    <submittedName>
        <fullName evidence="3">Putative phosphoglycerate mutase</fullName>
    </submittedName>
</protein>
<dbReference type="SMART" id="SM00855">
    <property type="entry name" value="PGAM"/>
    <property type="match status" value="1"/>
</dbReference>
<evidence type="ECO:0000313" key="5">
    <source>
        <dbReference type="Proteomes" id="UP000241203"/>
    </source>
</evidence>
<proteinExistence type="predicted"/>
<feature type="binding site" evidence="2">
    <location>
        <position position="57"/>
    </location>
    <ligand>
        <name>substrate</name>
    </ligand>
</feature>
<dbReference type="AlphaFoldDB" id="A0A2P8GSQ2"/>
<feature type="binding site" evidence="2">
    <location>
        <begin position="7"/>
        <end position="14"/>
    </location>
    <ligand>
        <name>substrate</name>
    </ligand>
</feature>
<dbReference type="InterPro" id="IPR001345">
    <property type="entry name" value="PG/BPGM_mutase_AS"/>
</dbReference>
<dbReference type="Proteomes" id="UP000241203">
    <property type="component" value="Unassembled WGS sequence"/>
</dbReference>